<evidence type="ECO:0000313" key="4">
    <source>
        <dbReference type="Proteomes" id="UP000807469"/>
    </source>
</evidence>
<evidence type="ECO:0000256" key="1">
    <source>
        <dbReference type="SAM" id="MobiDB-lite"/>
    </source>
</evidence>
<proteinExistence type="predicted"/>
<feature type="region of interest" description="Disordered" evidence="1">
    <location>
        <begin position="298"/>
        <end position="333"/>
    </location>
</feature>
<keyword evidence="2" id="KW-1133">Transmembrane helix</keyword>
<keyword evidence="2" id="KW-0472">Membrane</keyword>
<reference evidence="3" key="1">
    <citation type="submission" date="2020-11" db="EMBL/GenBank/DDBJ databases">
        <authorList>
            <consortium name="DOE Joint Genome Institute"/>
            <person name="Ahrendt S."/>
            <person name="Riley R."/>
            <person name="Andreopoulos W."/>
            <person name="Labutti K."/>
            <person name="Pangilinan J."/>
            <person name="Ruiz-Duenas F.J."/>
            <person name="Barrasa J.M."/>
            <person name="Sanchez-Garcia M."/>
            <person name="Camarero S."/>
            <person name="Miyauchi S."/>
            <person name="Serrano A."/>
            <person name="Linde D."/>
            <person name="Babiker R."/>
            <person name="Drula E."/>
            <person name="Ayuso-Fernandez I."/>
            <person name="Pacheco R."/>
            <person name="Padilla G."/>
            <person name="Ferreira P."/>
            <person name="Barriuso J."/>
            <person name="Kellner H."/>
            <person name="Castanera R."/>
            <person name="Alfaro M."/>
            <person name="Ramirez L."/>
            <person name="Pisabarro A.G."/>
            <person name="Kuo A."/>
            <person name="Tritt A."/>
            <person name="Lipzen A."/>
            <person name="He G."/>
            <person name="Yan M."/>
            <person name="Ng V."/>
            <person name="Cullen D."/>
            <person name="Martin F."/>
            <person name="Rosso M.-N."/>
            <person name="Henrissat B."/>
            <person name="Hibbett D."/>
            <person name="Martinez A.T."/>
            <person name="Grigoriev I.V."/>
        </authorList>
    </citation>
    <scope>NUCLEOTIDE SEQUENCE</scope>
    <source>
        <strain evidence="3">CIRM-BRFM 674</strain>
    </source>
</reference>
<feature type="compositionally biased region" description="Low complexity" evidence="1">
    <location>
        <begin position="298"/>
        <end position="327"/>
    </location>
</feature>
<evidence type="ECO:0000313" key="3">
    <source>
        <dbReference type="EMBL" id="KAF9484187.1"/>
    </source>
</evidence>
<organism evidence="3 4">
    <name type="scientific">Pholiota conissans</name>
    <dbReference type="NCBI Taxonomy" id="109636"/>
    <lineage>
        <taxon>Eukaryota</taxon>
        <taxon>Fungi</taxon>
        <taxon>Dikarya</taxon>
        <taxon>Basidiomycota</taxon>
        <taxon>Agaricomycotina</taxon>
        <taxon>Agaricomycetes</taxon>
        <taxon>Agaricomycetidae</taxon>
        <taxon>Agaricales</taxon>
        <taxon>Agaricineae</taxon>
        <taxon>Strophariaceae</taxon>
        <taxon>Pholiota</taxon>
    </lineage>
</organism>
<keyword evidence="4" id="KW-1185">Reference proteome</keyword>
<dbReference type="AlphaFoldDB" id="A0A9P5ZB19"/>
<protein>
    <submittedName>
        <fullName evidence="3">Uncharacterized protein</fullName>
    </submittedName>
</protein>
<gene>
    <name evidence="3" type="ORF">BDN70DRAFT_850238</name>
</gene>
<feature type="transmembrane region" description="Helical" evidence="2">
    <location>
        <begin position="334"/>
        <end position="357"/>
    </location>
</feature>
<sequence>MDTSAVNLNVTIDDFDSLLTYEDQGVWTTPDPSASNYSTAGPWLRGTYHRTESKGASVSLNITGPALYIYGNKGPSYGSYEVEIDSVALQYSAYQENADNTSQILFAASNLTYANHNVVLRNLGAQSSLGDKGGDSFLLDYIQTTIQVAPEGATTTNITYQETDAIITYNGTWGKNSGPFFSGGGTTFTNGDGASFSLSFHGSAIYIFGDKKNDHGIYSIALDDRPLEFYDGVSGCGGAFGMTCEQQIPTIKYLASNLDSSLHDLTLQNHAGVNNSFFDMDSIIVTVPSQYAPRQLSTGSSPFVTTSSSSSSPSSTTSTTTSPSPSTDANTSGAAPSMALIPISLLLLFVMSLVYLLRPNLRK</sequence>
<keyword evidence="2" id="KW-0812">Transmembrane</keyword>
<dbReference type="EMBL" id="MU155146">
    <property type="protein sequence ID" value="KAF9484187.1"/>
    <property type="molecule type" value="Genomic_DNA"/>
</dbReference>
<comment type="caution">
    <text evidence="3">The sequence shown here is derived from an EMBL/GenBank/DDBJ whole genome shotgun (WGS) entry which is preliminary data.</text>
</comment>
<dbReference type="Gene3D" id="2.60.120.260">
    <property type="entry name" value="Galactose-binding domain-like"/>
    <property type="match status" value="2"/>
</dbReference>
<evidence type="ECO:0000256" key="2">
    <source>
        <dbReference type="SAM" id="Phobius"/>
    </source>
</evidence>
<accession>A0A9P5ZB19</accession>
<dbReference type="OrthoDB" id="2563669at2759"/>
<name>A0A9P5ZB19_9AGAR</name>
<dbReference type="Proteomes" id="UP000807469">
    <property type="component" value="Unassembled WGS sequence"/>
</dbReference>